<dbReference type="EMBL" id="CAADFS010000083">
    <property type="protein sequence ID" value="VFK49793.1"/>
    <property type="molecule type" value="Genomic_DNA"/>
</dbReference>
<gene>
    <name evidence="1" type="ORF">BECKTC1821D_GA0114238_108314</name>
</gene>
<organism evidence="1">
    <name type="scientific">Candidatus Kentrum sp. TC</name>
    <dbReference type="NCBI Taxonomy" id="2126339"/>
    <lineage>
        <taxon>Bacteria</taxon>
        <taxon>Pseudomonadati</taxon>
        <taxon>Pseudomonadota</taxon>
        <taxon>Gammaproteobacteria</taxon>
        <taxon>Candidatus Kentrum</taxon>
    </lineage>
</organism>
<evidence type="ECO:0000313" key="1">
    <source>
        <dbReference type="EMBL" id="VFK49793.1"/>
    </source>
</evidence>
<proteinExistence type="predicted"/>
<reference evidence="1" key="1">
    <citation type="submission" date="2019-02" db="EMBL/GenBank/DDBJ databases">
        <authorList>
            <person name="Gruber-Vodicka R. H."/>
            <person name="Seah K. B. B."/>
        </authorList>
    </citation>
    <scope>NUCLEOTIDE SEQUENCE</scope>
    <source>
        <strain evidence="1">BECK_BZ123</strain>
    </source>
</reference>
<dbReference type="AlphaFoldDB" id="A0A450Z7M0"/>
<accession>A0A450Z7M0</accession>
<protein>
    <submittedName>
        <fullName evidence="1">Uncharacterized protein</fullName>
    </submittedName>
</protein>
<sequence>MGGIDPLAATGREWLVPLPYPLRRGIIGETGKKMPVFTPMAMMPLASGNTIFSGPLYRVMMVIRMWLRWGVFEPMDTGCSICPVTSGNGPVLCINWITMEARSIVYPKGLTESEWFAAAAGSTNQGTSGRRSVTGSIRMLRTSTSVFVLPGNSSSLRFALFPFEIRAQRGSRADFRCQF</sequence>
<name>A0A450Z7M0_9GAMM</name>